<protein>
    <recommendedName>
        <fullName evidence="3">Reverse transcriptase domain-containing protein</fullName>
    </recommendedName>
</protein>
<reference evidence="1 2" key="1">
    <citation type="submission" date="2018-05" db="EMBL/GenBank/DDBJ databases">
        <title>Genome sequencing and assembly of the regulated plant pathogen Lachnellula willkommii and related sister species for the development of diagnostic species identification markers.</title>
        <authorList>
            <person name="Giroux E."/>
            <person name="Bilodeau G."/>
        </authorList>
    </citation>
    <scope>NUCLEOTIDE SEQUENCE [LARGE SCALE GENOMIC DNA]</scope>
    <source>
        <strain evidence="1 2">CBS 185.66</strain>
    </source>
</reference>
<name>A0A8H8QSQ3_9HELO</name>
<evidence type="ECO:0000313" key="1">
    <source>
        <dbReference type="EMBL" id="TVY22088.1"/>
    </source>
</evidence>
<dbReference type="AlphaFoldDB" id="A0A8H8QSQ3"/>
<dbReference type="PANTHER" id="PTHR33481">
    <property type="entry name" value="REVERSE TRANSCRIPTASE"/>
    <property type="match status" value="1"/>
</dbReference>
<proteinExistence type="predicted"/>
<dbReference type="OrthoDB" id="3527090at2759"/>
<sequence>MLRQANCAILRKNNKLDYKQPSAYWPISLLNCLGKSAIDVGAMLADYVHTNQLRNKITSTLLLDVKGAYNYVSKNWLLTILKDLAFPDSVIKWVSSFISGRSLKLLFNG</sequence>
<gene>
    <name evidence="1" type="ORF">LHYA1_G009168</name>
</gene>
<dbReference type="EMBL" id="QGMH01000390">
    <property type="protein sequence ID" value="TVY22088.1"/>
    <property type="molecule type" value="Genomic_DNA"/>
</dbReference>
<dbReference type="RefSeq" id="XP_031000876.1">
    <property type="nucleotide sequence ID" value="XM_031154072.1"/>
</dbReference>
<accession>A0A8H8QSQ3</accession>
<dbReference type="Proteomes" id="UP000431533">
    <property type="component" value="Unassembled WGS sequence"/>
</dbReference>
<comment type="caution">
    <text evidence="1">The sequence shown here is derived from an EMBL/GenBank/DDBJ whole genome shotgun (WGS) entry which is preliminary data.</text>
</comment>
<dbReference type="PANTHER" id="PTHR33481:SF1">
    <property type="entry name" value="ENDONUCLEASE_EXONUCLEASE_PHOSPHATASE DOMAIN-CONTAINING PROTEIN-RELATED"/>
    <property type="match status" value="1"/>
</dbReference>
<organism evidence="1 2">
    <name type="scientific">Lachnellula hyalina</name>
    <dbReference type="NCBI Taxonomy" id="1316788"/>
    <lineage>
        <taxon>Eukaryota</taxon>
        <taxon>Fungi</taxon>
        <taxon>Dikarya</taxon>
        <taxon>Ascomycota</taxon>
        <taxon>Pezizomycotina</taxon>
        <taxon>Leotiomycetes</taxon>
        <taxon>Helotiales</taxon>
        <taxon>Lachnaceae</taxon>
        <taxon>Lachnellula</taxon>
    </lineage>
</organism>
<dbReference type="GeneID" id="41989366"/>
<evidence type="ECO:0008006" key="3">
    <source>
        <dbReference type="Google" id="ProtNLM"/>
    </source>
</evidence>
<evidence type="ECO:0000313" key="2">
    <source>
        <dbReference type="Proteomes" id="UP000431533"/>
    </source>
</evidence>
<keyword evidence="2" id="KW-1185">Reference proteome</keyword>